<dbReference type="FunCoup" id="A0A5N3ZZX4">
    <property type="interactions" value="108"/>
</dbReference>
<dbReference type="Proteomes" id="UP000327044">
    <property type="component" value="Unassembled WGS sequence"/>
</dbReference>
<dbReference type="InterPro" id="IPR026509">
    <property type="entry name" value="TMEM183"/>
</dbReference>
<evidence type="ECO:0008006" key="3">
    <source>
        <dbReference type="Google" id="ProtNLM"/>
    </source>
</evidence>
<dbReference type="GO" id="GO:0019005">
    <property type="term" value="C:SCF ubiquitin ligase complex"/>
    <property type="evidence" value="ECO:0007669"/>
    <property type="project" value="TreeGrafter"/>
</dbReference>
<proteinExistence type="predicted"/>
<evidence type="ECO:0000313" key="1">
    <source>
        <dbReference type="EMBL" id="KAB0790613.1"/>
    </source>
</evidence>
<dbReference type="AlphaFoldDB" id="A0A5N3ZZX4"/>
<dbReference type="InParanoid" id="A0A5N3ZZX4"/>
<dbReference type="PANTHER" id="PTHR20988">
    <property type="entry name" value="TRANSMEMBRANE PROTEIN 183A-RELATED"/>
    <property type="match status" value="1"/>
</dbReference>
<dbReference type="EMBL" id="VVIM01001007">
    <property type="protein sequence ID" value="KAB0790613.1"/>
    <property type="molecule type" value="Genomic_DNA"/>
</dbReference>
<gene>
    <name evidence="1" type="ORF">PPYR_14980</name>
</gene>
<name>A0A5N3ZZX4_PHOPY</name>
<dbReference type="OrthoDB" id="5955317at2759"/>
<organism evidence="1 2">
    <name type="scientific">Photinus pyralis</name>
    <name type="common">Common eastern firefly</name>
    <name type="synonym">Lampyris pyralis</name>
    <dbReference type="NCBI Taxonomy" id="7054"/>
    <lineage>
        <taxon>Eukaryota</taxon>
        <taxon>Metazoa</taxon>
        <taxon>Ecdysozoa</taxon>
        <taxon>Arthropoda</taxon>
        <taxon>Hexapoda</taxon>
        <taxon>Insecta</taxon>
        <taxon>Pterygota</taxon>
        <taxon>Neoptera</taxon>
        <taxon>Endopterygota</taxon>
        <taxon>Coleoptera</taxon>
        <taxon>Polyphaga</taxon>
        <taxon>Elateriformia</taxon>
        <taxon>Elateroidea</taxon>
        <taxon>Lampyridae</taxon>
        <taxon>Lampyrinae</taxon>
        <taxon>Photinus</taxon>
    </lineage>
</organism>
<reference evidence="1 2" key="1">
    <citation type="journal article" date="2018" name="Elife">
        <title>Firefly genomes illuminate parallel origins of bioluminescence in beetles.</title>
        <authorList>
            <person name="Fallon T.R."/>
            <person name="Lower S.E."/>
            <person name="Chang C.H."/>
            <person name="Bessho-Uehara M."/>
            <person name="Martin G.J."/>
            <person name="Bewick A.J."/>
            <person name="Behringer M."/>
            <person name="Debat H.J."/>
            <person name="Wong I."/>
            <person name="Day J.C."/>
            <person name="Suvorov A."/>
            <person name="Silva C.J."/>
            <person name="Stanger-Hall K.F."/>
            <person name="Hall D.W."/>
            <person name="Schmitz R.J."/>
            <person name="Nelson D.R."/>
            <person name="Lewis S.M."/>
            <person name="Shigenobu S."/>
            <person name="Bybee S.M."/>
            <person name="Larracuente A.M."/>
            <person name="Oba Y."/>
            <person name="Weng J.K."/>
        </authorList>
    </citation>
    <scope>NUCLEOTIDE SEQUENCE [LARGE SCALE GENOMIC DNA]</scope>
    <source>
        <strain evidence="1">1611_PpyrPB1</strain>
        <tissue evidence="1">Whole body</tissue>
    </source>
</reference>
<protein>
    <recommendedName>
        <fullName evidence="3">Transmembrane protein 183</fullName>
    </recommendedName>
</protein>
<accession>A0A5N3ZZX4</accession>
<evidence type="ECO:0000313" key="2">
    <source>
        <dbReference type="Proteomes" id="UP000327044"/>
    </source>
</evidence>
<keyword evidence="2" id="KW-1185">Reference proteome</keyword>
<dbReference type="GO" id="GO:0031647">
    <property type="term" value="P:regulation of protein stability"/>
    <property type="evidence" value="ECO:0007669"/>
    <property type="project" value="TreeGrafter"/>
</dbReference>
<dbReference type="PANTHER" id="PTHR20988:SF2">
    <property type="entry name" value="TRANSMEMBRANE PROTEIN 183A-RELATED"/>
    <property type="match status" value="1"/>
</dbReference>
<comment type="caution">
    <text evidence="1">The sequence shown here is derived from an EMBL/GenBank/DDBJ whole genome shotgun (WGS) entry which is preliminary data.</text>
</comment>
<sequence>MLKHYKKTNRQHSKSFGDVTINDFANAVVCSNRPKKSTNNVVKQESEKAWDEIADDENFDYVREMNEDGTYILVLRQQCQQIKKSDKEPVDNVQMFNSHPLDIWYLISEHIRPQDVGIFAGICKASYAVVCSAKFWFTLYKRFYKYSSCLPIHLQRDHMVRLYGLRTSVIRALYFMYPPFANRLKSVRQCMRHPATLVKKQCVTAFYKQGIELLYCFKFKEYMRSLKQVPCKQNVIDVLEDVTANPDENCYILLISSKRLIPIPCVEGLILKSALLTLSQGFCYQRLQLEFSSQMHDYSGRTSGGSDHTSIVFDHVTGVKIIDWWDPQYPYNHNLKYSLMDKDEEEEDELSNNYESLFSMI</sequence>